<accession>A0ACC3DTY9</accession>
<name>A0ACC3DTY9_9PEZI</name>
<sequence>MKYIRRYTNLAVPEILAYDNTLNNRIHAPFIVVEFVSGQPVSQAWHSHDGPTSRPERRRNIVCSLARQMAELKKLQFSEIGMLHFARDDDDSPTVQPWIREEEFKPGEPQDDATDPDIAQKLVPMPVQNTAKAYFEMTMSRSDPRLKTDSPPMTAPDLESFGLAHMDLNKQNVIFDDSGNVIGILDWQWVRTAPSFMSWAGLPIWLRADFSDPCYMWPLVDEDICPEQLAQYRELYAAAVWEVTGDAKDWLIVRGSAAAAACNDALFGGNKESVWVRKILAKAIPGVEMGSFVEILGQRGWQDDKEMEAVGARLHGVFDGKLKRARKTVWQQTADVGKKGREAPGPRYIEVLHPCP</sequence>
<organism evidence="1 2">
    <name type="scientific">Coniosporium uncinatum</name>
    <dbReference type="NCBI Taxonomy" id="93489"/>
    <lineage>
        <taxon>Eukaryota</taxon>
        <taxon>Fungi</taxon>
        <taxon>Dikarya</taxon>
        <taxon>Ascomycota</taxon>
        <taxon>Pezizomycotina</taxon>
        <taxon>Dothideomycetes</taxon>
        <taxon>Dothideomycetes incertae sedis</taxon>
        <taxon>Coniosporium</taxon>
    </lineage>
</organism>
<protein>
    <submittedName>
        <fullName evidence="1">Uncharacterized protein</fullName>
    </submittedName>
</protein>
<evidence type="ECO:0000313" key="2">
    <source>
        <dbReference type="Proteomes" id="UP001186974"/>
    </source>
</evidence>
<dbReference type="Proteomes" id="UP001186974">
    <property type="component" value="Unassembled WGS sequence"/>
</dbReference>
<reference evidence="1" key="1">
    <citation type="submission" date="2024-09" db="EMBL/GenBank/DDBJ databases">
        <title>Black Yeasts Isolated from many extreme environments.</title>
        <authorList>
            <person name="Coleine C."/>
            <person name="Stajich J.E."/>
            <person name="Selbmann L."/>
        </authorList>
    </citation>
    <scope>NUCLEOTIDE SEQUENCE</scope>
    <source>
        <strain evidence="1">CCFEE 5737</strain>
    </source>
</reference>
<keyword evidence="2" id="KW-1185">Reference proteome</keyword>
<proteinExistence type="predicted"/>
<gene>
    <name evidence="1" type="ORF">LTS18_002841</name>
</gene>
<evidence type="ECO:0000313" key="1">
    <source>
        <dbReference type="EMBL" id="KAK3080207.1"/>
    </source>
</evidence>
<comment type="caution">
    <text evidence="1">The sequence shown here is derived from an EMBL/GenBank/DDBJ whole genome shotgun (WGS) entry which is preliminary data.</text>
</comment>
<dbReference type="EMBL" id="JAWDJW010000682">
    <property type="protein sequence ID" value="KAK3080207.1"/>
    <property type="molecule type" value="Genomic_DNA"/>
</dbReference>